<dbReference type="InterPro" id="IPR019963">
    <property type="entry name" value="FL_hydrolase_MqnB"/>
</dbReference>
<keyword evidence="5" id="KW-1185">Reference proteome</keyword>
<dbReference type="InterPro" id="IPR035994">
    <property type="entry name" value="Nucleoside_phosphorylase_sf"/>
</dbReference>
<dbReference type="PANTHER" id="PTHR46832:SF2">
    <property type="entry name" value="FUTALOSINE HYDROLASE"/>
    <property type="match status" value="1"/>
</dbReference>
<dbReference type="EMBL" id="QLUW01000005">
    <property type="protein sequence ID" value="RAP74162.1"/>
    <property type="molecule type" value="Genomic_DNA"/>
</dbReference>
<evidence type="ECO:0000313" key="5">
    <source>
        <dbReference type="Proteomes" id="UP000249260"/>
    </source>
</evidence>
<dbReference type="Pfam" id="PF01048">
    <property type="entry name" value="PNP_UDP_1"/>
    <property type="match status" value="1"/>
</dbReference>
<keyword evidence="1" id="KW-0474">Menaquinone biosynthesis</keyword>
<dbReference type="NCBIfam" id="NF006087">
    <property type="entry name" value="PRK08236.1"/>
    <property type="match status" value="1"/>
</dbReference>
<dbReference type="GO" id="GO:0009234">
    <property type="term" value="P:menaquinone biosynthetic process"/>
    <property type="evidence" value="ECO:0007669"/>
    <property type="project" value="UniProtKB-UniRule"/>
</dbReference>
<proteinExistence type="inferred from homology"/>
<sequence>MRDLGRWLTVVQASGDTKDTRRILIVTAVDAERDAVLRGLGGDPRFRVIAAGVGPAAAAAVTAATLAAEGGAEPVSSETSGRAVSGSANAGASAGAAASAPSAGMPPSAEAAQRPGGYRLVVSAGIAGGFPGRAALGALVVADELIAADLGVETPGGFASVDELGFGSSRAGVCTRTAGALAAALRAAGLPVVTGPVLTVTTATGTAATAAEHLRRVPEAAAEAMEGFGVAAAARHMGVPVLELRAISNAVGPRDRDAWRIGDALQALERGCAILKEVLE</sequence>
<dbReference type="GO" id="GO:0008930">
    <property type="term" value="F:methylthioadenosine nucleosidase activity"/>
    <property type="evidence" value="ECO:0007669"/>
    <property type="project" value="TreeGrafter"/>
</dbReference>
<dbReference type="GO" id="GO:0019284">
    <property type="term" value="P:L-methionine salvage from S-adenosylmethionine"/>
    <property type="evidence" value="ECO:0007669"/>
    <property type="project" value="TreeGrafter"/>
</dbReference>
<comment type="pathway">
    <text evidence="1">Quinol/quinone metabolism; menaquinone biosynthesis.</text>
</comment>
<dbReference type="UniPathway" id="UPA00079"/>
<comment type="similarity">
    <text evidence="1">Belongs to the PNP/UDP phosphorylase family. Futalosine hydrolase subfamily.</text>
</comment>
<comment type="catalytic activity">
    <reaction evidence="1">
        <text>futalosine + H2O = dehypoxanthine futalosine + hypoxanthine</text>
        <dbReference type="Rhea" id="RHEA:25904"/>
        <dbReference type="ChEBI" id="CHEBI:15377"/>
        <dbReference type="ChEBI" id="CHEBI:17368"/>
        <dbReference type="ChEBI" id="CHEBI:58863"/>
        <dbReference type="ChEBI" id="CHEBI:58864"/>
        <dbReference type="EC" id="3.2.2.26"/>
    </reaction>
</comment>
<organism evidence="4 5">
    <name type="scientific">Paenibacillus montanisoli</name>
    <dbReference type="NCBI Taxonomy" id="2081970"/>
    <lineage>
        <taxon>Bacteria</taxon>
        <taxon>Bacillati</taxon>
        <taxon>Bacillota</taxon>
        <taxon>Bacilli</taxon>
        <taxon>Bacillales</taxon>
        <taxon>Paenibacillaceae</taxon>
        <taxon>Paenibacillus</taxon>
    </lineage>
</organism>
<comment type="function">
    <text evidence="1">Catalyzes the hydrolysis of futalosine (FL) to dehypoxanthine futalosine (DHFL) and hypoxanthine, a step in the biosynthesis of menaquinone (MK, vitamin K2).</text>
</comment>
<dbReference type="GO" id="GO:0009116">
    <property type="term" value="P:nucleoside metabolic process"/>
    <property type="evidence" value="ECO:0007669"/>
    <property type="project" value="InterPro"/>
</dbReference>
<name>A0A328TWU5_9BACL</name>
<evidence type="ECO:0000313" key="4">
    <source>
        <dbReference type="EMBL" id="RAP74162.1"/>
    </source>
</evidence>
<feature type="domain" description="Nucleoside phosphorylase" evidence="3">
    <location>
        <begin position="48"/>
        <end position="279"/>
    </location>
</feature>
<reference evidence="4 5" key="1">
    <citation type="submission" date="2018-06" db="EMBL/GenBank/DDBJ databases">
        <title>Paenibacillus montanisoli sp. nov., isolated from mountain area soil.</title>
        <authorList>
            <person name="Wu M."/>
        </authorList>
    </citation>
    <scope>NUCLEOTIDE SEQUENCE [LARGE SCALE GENOMIC DNA]</scope>
    <source>
        <strain evidence="4 5">RA17</strain>
    </source>
</reference>
<accession>A0A328TWU5</accession>
<dbReference type="CDD" id="cd17766">
    <property type="entry name" value="futalosine_nucleosidase_MqnB"/>
    <property type="match status" value="1"/>
</dbReference>
<dbReference type="SUPFAM" id="SSF53167">
    <property type="entry name" value="Purine and uridine phosphorylases"/>
    <property type="match status" value="1"/>
</dbReference>
<protein>
    <recommendedName>
        <fullName evidence="1 2">Futalosine hydrolase</fullName>
        <shortName evidence="1">FL hydrolase</shortName>
        <ecNumber evidence="1 2">3.2.2.26</ecNumber>
    </recommendedName>
    <alternativeName>
        <fullName evidence="1">Futalosine nucleosidase</fullName>
    </alternativeName>
    <alternativeName>
        <fullName evidence="1">Menaquinone biosynthetic enzyme MqnB</fullName>
    </alternativeName>
</protein>
<dbReference type="GO" id="GO:0005829">
    <property type="term" value="C:cytosol"/>
    <property type="evidence" value="ECO:0007669"/>
    <property type="project" value="TreeGrafter"/>
</dbReference>
<dbReference type="Gene3D" id="3.40.50.1580">
    <property type="entry name" value="Nucleoside phosphorylase domain"/>
    <property type="match status" value="1"/>
</dbReference>
<evidence type="ECO:0000256" key="2">
    <source>
        <dbReference type="NCBIfam" id="TIGR03664"/>
    </source>
</evidence>
<evidence type="ECO:0000259" key="3">
    <source>
        <dbReference type="Pfam" id="PF01048"/>
    </source>
</evidence>
<dbReference type="NCBIfam" id="TIGR03664">
    <property type="entry name" value="fut_nucase"/>
    <property type="match status" value="1"/>
</dbReference>
<dbReference type="OrthoDB" id="9788270at2"/>
<gene>
    <name evidence="1" type="primary">mqnB</name>
    <name evidence="4" type="ORF">DL346_24155</name>
</gene>
<dbReference type="Proteomes" id="UP000249260">
    <property type="component" value="Unassembled WGS sequence"/>
</dbReference>
<dbReference type="HAMAP" id="MF_00991">
    <property type="entry name" value="MqnB"/>
    <property type="match status" value="1"/>
</dbReference>
<dbReference type="GO" id="GO:0008782">
    <property type="term" value="F:adenosylhomocysteine nucleosidase activity"/>
    <property type="evidence" value="ECO:0007669"/>
    <property type="project" value="TreeGrafter"/>
</dbReference>
<keyword evidence="4" id="KW-0326">Glycosidase</keyword>
<comment type="caution">
    <text evidence="4">The sequence shown here is derived from an EMBL/GenBank/DDBJ whole genome shotgun (WGS) entry which is preliminary data.</text>
</comment>
<dbReference type="EC" id="3.2.2.26" evidence="1 2"/>
<keyword evidence="1 4" id="KW-0378">Hydrolase</keyword>
<evidence type="ECO:0000256" key="1">
    <source>
        <dbReference type="HAMAP-Rule" id="MF_00991"/>
    </source>
</evidence>
<dbReference type="PANTHER" id="PTHR46832">
    <property type="entry name" value="5'-METHYLTHIOADENOSINE/S-ADENOSYLHOMOCYSTEINE NUCLEOSIDASE"/>
    <property type="match status" value="1"/>
</dbReference>
<dbReference type="AlphaFoldDB" id="A0A328TWU5"/>
<dbReference type="InterPro" id="IPR000845">
    <property type="entry name" value="Nucleoside_phosphorylase_d"/>
</dbReference>